<feature type="compositionally biased region" description="Low complexity" evidence="1">
    <location>
        <begin position="537"/>
        <end position="554"/>
    </location>
</feature>
<feature type="compositionally biased region" description="Low complexity" evidence="1">
    <location>
        <begin position="521"/>
        <end position="530"/>
    </location>
</feature>
<gene>
    <name evidence="2" type="ORF">I308_105438</name>
</gene>
<reference evidence="2 3" key="2">
    <citation type="submission" date="2024-01" db="EMBL/GenBank/DDBJ databases">
        <title>Comparative genomics of Cryptococcus and Kwoniella reveals pathogenesis evolution and contrasting modes of karyotype evolution via chromosome fusion or intercentromeric recombination.</title>
        <authorList>
            <person name="Coelho M.A."/>
            <person name="David-Palma M."/>
            <person name="Shea T."/>
            <person name="Bowers K."/>
            <person name="Mcginley-Smith S."/>
            <person name="Mohammad A.W."/>
            <person name="Gnirke A."/>
            <person name="Yurkov A.M."/>
            <person name="Nowrousian M."/>
            <person name="Sun S."/>
            <person name="Cuomo C.A."/>
            <person name="Heitman J."/>
        </authorList>
    </citation>
    <scope>NUCLEOTIDE SEQUENCE [LARGE SCALE GENOMIC DNA]</scope>
    <source>
        <strain evidence="2 3">IND107</strain>
    </source>
</reference>
<sequence length="565" mass="61443">MKYLDYPLLTQLSDSLSSDTSSDLRVHARFEAYSVKPVGKEKRAFKEREEAYMSEQEGMDEMSFSPEMREAGLASCFGRLDEKESRKAHFLLVSTLNSAFPDHDFSSLRPDHFTREHSASQVLAYLSGSLLGQAGTGSAPIFLAPMSLHSRSPQSSPSLQPHSFSHSPTIYNPSSFDLSSGSLPSLSNLDDINLYRALNQVISMDDSDVYSWFPEPEYDPHMDSIEAGEGREDYIEEEEEGMDVEDENSGDRSDTWGTGMDLDMEMEIEGEDRRNSGRQPVSDVWEAPERRAGSLLWSANYFFYNKRQKRILFLTCWCRHIPPSPTRPLINDLVDGQTPALPLPITASFSPSSLEQSLPQPPSISGRRHSHRKARHPPPLRHKPTITSNIHSSSNKGDDTSSTIPIRGLSRPTPNPNTQPSAHAHSPSTPRSDKLATSAPGPSGFSFTALGAGQGQGQGQGQQSPMARMRIGGFKPRQTPARMVINARAAETTSSSQSSSRPQAQDKDNEGGEGEKRGRSESTTPGPSSVSGGGGASALTAGMRAAGNAAGSAGSETGEKKRVKV</sequence>
<feature type="compositionally biased region" description="Low complexity" evidence="1">
    <location>
        <begin position="348"/>
        <end position="358"/>
    </location>
</feature>
<dbReference type="Pfam" id="PF09174">
    <property type="entry name" value="Maf1"/>
    <property type="match status" value="1"/>
</dbReference>
<evidence type="ECO:0000313" key="3">
    <source>
        <dbReference type="Proteomes" id="UP000054399"/>
    </source>
</evidence>
<dbReference type="PANTHER" id="PTHR22504:SF0">
    <property type="entry name" value="REPRESSOR OF RNA POLYMERASE III TRANSCRIPTION MAF1 HOMOLOG"/>
    <property type="match status" value="1"/>
</dbReference>
<evidence type="ECO:0000256" key="1">
    <source>
        <dbReference type="SAM" id="MobiDB-lite"/>
    </source>
</evidence>
<dbReference type="EMBL" id="ATAM02000010">
    <property type="protein sequence ID" value="KAL0243472.1"/>
    <property type="molecule type" value="Genomic_DNA"/>
</dbReference>
<comment type="caution">
    <text evidence="2">The sequence shown here is derived from an EMBL/GenBank/DDBJ whole genome shotgun (WGS) entry which is preliminary data.</text>
</comment>
<evidence type="ECO:0008006" key="4">
    <source>
        <dbReference type="Google" id="ProtNLM"/>
    </source>
</evidence>
<feature type="compositionally biased region" description="Polar residues" evidence="1">
    <location>
        <begin position="416"/>
        <end position="430"/>
    </location>
</feature>
<organism evidence="2 3">
    <name type="scientific">Cryptococcus tetragattii IND107</name>
    <dbReference type="NCBI Taxonomy" id="1296105"/>
    <lineage>
        <taxon>Eukaryota</taxon>
        <taxon>Fungi</taxon>
        <taxon>Dikarya</taxon>
        <taxon>Basidiomycota</taxon>
        <taxon>Agaricomycotina</taxon>
        <taxon>Tremellomycetes</taxon>
        <taxon>Tremellales</taxon>
        <taxon>Cryptococcaceae</taxon>
        <taxon>Cryptococcus</taxon>
        <taxon>Cryptococcus gattii species complex</taxon>
    </lineage>
</organism>
<dbReference type="Gene3D" id="3.40.1000.50">
    <property type="entry name" value="Repressor of RNA polymerase III transcription Maf1"/>
    <property type="match status" value="2"/>
</dbReference>
<reference evidence="3" key="1">
    <citation type="submission" date="2015-01" db="EMBL/GenBank/DDBJ databases">
        <title>The Genome Sequence of Cryptococcus gattii MMRL2647.</title>
        <authorList>
            <consortium name="The Broad Institute Genomics Platform"/>
            <person name="Cuomo C."/>
            <person name="Litvintseva A."/>
            <person name="Chen Y."/>
            <person name="Heitman J."/>
            <person name="Sun S."/>
            <person name="Springer D."/>
            <person name="Dromer F."/>
            <person name="Young S."/>
            <person name="Zeng Q."/>
            <person name="Gargeya S."/>
            <person name="Abouelleil A."/>
            <person name="Alvarado L."/>
            <person name="Chapman S.B."/>
            <person name="Gainer-Dewar J."/>
            <person name="Goldberg J."/>
            <person name="Griggs A."/>
            <person name="Gujja S."/>
            <person name="Hansen M."/>
            <person name="Howarth C."/>
            <person name="Imamovic A."/>
            <person name="Larimer J."/>
            <person name="Murphy C."/>
            <person name="Naylor J."/>
            <person name="Pearson M."/>
            <person name="Priest M."/>
            <person name="Roberts A."/>
            <person name="Saif S."/>
            <person name="Shea T."/>
            <person name="Sykes S."/>
            <person name="Wortman J."/>
            <person name="Nusbaum C."/>
            <person name="Birren B."/>
        </authorList>
    </citation>
    <scope>NUCLEOTIDE SEQUENCE [LARGE SCALE GENOMIC DNA]</scope>
    <source>
        <strain evidence="3">IND107</strain>
    </source>
</reference>
<evidence type="ECO:0000313" key="2">
    <source>
        <dbReference type="EMBL" id="KAL0243472.1"/>
    </source>
</evidence>
<dbReference type="InterPro" id="IPR015257">
    <property type="entry name" value="Maf1"/>
</dbReference>
<dbReference type="Proteomes" id="UP000054399">
    <property type="component" value="Unassembled WGS sequence"/>
</dbReference>
<feature type="compositionally biased region" description="Polar residues" evidence="1">
    <location>
        <begin position="385"/>
        <end position="404"/>
    </location>
</feature>
<feature type="compositionally biased region" description="Basic and acidic residues" evidence="1">
    <location>
        <begin position="504"/>
        <end position="520"/>
    </location>
</feature>
<name>A0ABR3BKZ4_9TREE</name>
<protein>
    <recommendedName>
        <fullName evidence="4">Negative regulation of transcription from Pol III promoter-related protein</fullName>
    </recommendedName>
</protein>
<accession>A0ABR3BKZ4</accession>
<feature type="compositionally biased region" description="Acidic residues" evidence="1">
    <location>
        <begin position="239"/>
        <end position="248"/>
    </location>
</feature>
<feature type="region of interest" description="Disordered" evidence="1">
    <location>
        <begin position="344"/>
        <end position="465"/>
    </location>
</feature>
<keyword evidence="3" id="KW-1185">Reference proteome</keyword>
<feature type="compositionally biased region" description="Basic residues" evidence="1">
    <location>
        <begin position="366"/>
        <end position="384"/>
    </location>
</feature>
<dbReference type="PANTHER" id="PTHR22504">
    <property type="entry name" value="REPRESSOR OF RNA POLYMERASE III TRANSCRIPTION MAF1"/>
    <property type="match status" value="1"/>
</dbReference>
<dbReference type="RefSeq" id="XP_066611839.1">
    <property type="nucleotide sequence ID" value="XM_066759893.1"/>
</dbReference>
<proteinExistence type="predicted"/>
<feature type="region of interest" description="Disordered" evidence="1">
    <location>
        <begin position="239"/>
        <end position="259"/>
    </location>
</feature>
<dbReference type="InterPro" id="IPR038564">
    <property type="entry name" value="Maf1_sf"/>
</dbReference>
<feature type="region of interest" description="Disordered" evidence="1">
    <location>
        <begin position="486"/>
        <end position="565"/>
    </location>
</feature>
<dbReference type="GeneID" id="91992293"/>